<dbReference type="GO" id="GO:0046872">
    <property type="term" value="F:metal ion binding"/>
    <property type="evidence" value="ECO:0007669"/>
    <property type="project" value="UniProtKB-KW"/>
</dbReference>
<keyword evidence="8 10" id="KW-0694">RNA-binding</keyword>
<dbReference type="SUPFAM" id="SSF52540">
    <property type="entry name" value="P-loop containing nucleoside triphosphate hydrolases"/>
    <property type="match status" value="1"/>
</dbReference>
<feature type="domain" description="CP-type G" evidence="13">
    <location>
        <begin position="132"/>
        <end position="291"/>
    </location>
</feature>
<dbReference type="AlphaFoldDB" id="A0A4V2W3K5"/>
<evidence type="ECO:0000256" key="6">
    <source>
        <dbReference type="ARBA" id="ARBA00022801"/>
    </source>
</evidence>
<dbReference type="GO" id="GO:0042274">
    <property type="term" value="P:ribosomal small subunit biogenesis"/>
    <property type="evidence" value="ECO:0007669"/>
    <property type="project" value="UniProtKB-UniRule"/>
</dbReference>
<dbReference type="Gene3D" id="3.40.50.300">
    <property type="entry name" value="P-loop containing nucleotide triphosphate hydrolases"/>
    <property type="match status" value="1"/>
</dbReference>
<feature type="binding site" evidence="10">
    <location>
        <position position="317"/>
    </location>
    <ligand>
        <name>Zn(2+)</name>
        <dbReference type="ChEBI" id="CHEBI:29105"/>
    </ligand>
</feature>
<dbReference type="EMBL" id="SMCS01000007">
    <property type="protein sequence ID" value="TCV92319.1"/>
    <property type="molecule type" value="Genomic_DNA"/>
</dbReference>
<organism evidence="14 15">
    <name type="scientific">Luteibacter rhizovicinus</name>
    <dbReference type="NCBI Taxonomy" id="242606"/>
    <lineage>
        <taxon>Bacteria</taxon>
        <taxon>Pseudomonadati</taxon>
        <taxon>Pseudomonadota</taxon>
        <taxon>Gammaproteobacteria</taxon>
        <taxon>Lysobacterales</taxon>
        <taxon>Rhodanobacteraceae</taxon>
        <taxon>Luteibacter</taxon>
    </lineage>
</organism>
<evidence type="ECO:0000256" key="7">
    <source>
        <dbReference type="ARBA" id="ARBA00022833"/>
    </source>
</evidence>
<keyword evidence="15" id="KW-1185">Reference proteome</keyword>
<dbReference type="GO" id="GO:0005525">
    <property type="term" value="F:GTP binding"/>
    <property type="evidence" value="ECO:0007669"/>
    <property type="project" value="UniProtKB-UniRule"/>
</dbReference>
<dbReference type="Proteomes" id="UP000295645">
    <property type="component" value="Unassembled WGS sequence"/>
</dbReference>
<feature type="region of interest" description="Disordered" evidence="11">
    <location>
        <begin position="1"/>
        <end position="22"/>
    </location>
</feature>
<evidence type="ECO:0000256" key="9">
    <source>
        <dbReference type="ARBA" id="ARBA00023134"/>
    </source>
</evidence>
<feature type="binding site" evidence="10">
    <location>
        <begin position="233"/>
        <end position="241"/>
    </location>
    <ligand>
        <name>GTP</name>
        <dbReference type="ChEBI" id="CHEBI:37565"/>
    </ligand>
</feature>
<evidence type="ECO:0000259" key="12">
    <source>
        <dbReference type="PROSITE" id="PS50936"/>
    </source>
</evidence>
<evidence type="ECO:0000256" key="8">
    <source>
        <dbReference type="ARBA" id="ARBA00022884"/>
    </source>
</evidence>
<comment type="cofactor">
    <cofactor evidence="10">
        <name>Zn(2+)</name>
        <dbReference type="ChEBI" id="CHEBI:29105"/>
    </cofactor>
    <text evidence="10">Binds 1 zinc ion per subunit.</text>
</comment>
<protein>
    <recommendedName>
        <fullName evidence="10">Small ribosomal subunit biogenesis GTPase RsgA</fullName>
        <ecNumber evidence="10">3.6.1.-</ecNumber>
    </recommendedName>
</protein>
<dbReference type="Gene3D" id="1.10.40.50">
    <property type="entry name" value="Probable gtpase engc, domain 3"/>
    <property type="match status" value="1"/>
</dbReference>
<feature type="region of interest" description="Disordered" evidence="11">
    <location>
        <begin position="361"/>
        <end position="384"/>
    </location>
</feature>
<feature type="binding site" evidence="10">
    <location>
        <position position="325"/>
    </location>
    <ligand>
        <name>Zn(2+)</name>
        <dbReference type="ChEBI" id="CHEBI:29105"/>
    </ligand>
</feature>
<keyword evidence="2 10" id="KW-0690">Ribosome biogenesis</keyword>
<keyword evidence="7 10" id="KW-0862">Zinc</keyword>
<dbReference type="GO" id="GO:0003924">
    <property type="term" value="F:GTPase activity"/>
    <property type="evidence" value="ECO:0007669"/>
    <property type="project" value="UniProtKB-UniRule"/>
</dbReference>
<feature type="binding site" evidence="10">
    <location>
        <begin position="180"/>
        <end position="183"/>
    </location>
    <ligand>
        <name>GTP</name>
        <dbReference type="ChEBI" id="CHEBI:37565"/>
    </ligand>
</feature>
<evidence type="ECO:0000256" key="5">
    <source>
        <dbReference type="ARBA" id="ARBA00022741"/>
    </source>
</evidence>
<keyword evidence="9 10" id="KW-0342">GTP-binding</keyword>
<keyword evidence="6 10" id="KW-0378">Hydrolase</keyword>
<evidence type="ECO:0000313" key="15">
    <source>
        <dbReference type="Proteomes" id="UP000295645"/>
    </source>
</evidence>
<dbReference type="PANTHER" id="PTHR32120:SF10">
    <property type="entry name" value="SMALL RIBOSOMAL SUBUNIT BIOGENESIS GTPASE RSGA"/>
    <property type="match status" value="1"/>
</dbReference>
<feature type="compositionally biased region" description="Basic residues" evidence="11">
    <location>
        <begin position="362"/>
        <end position="384"/>
    </location>
</feature>
<dbReference type="InterPro" id="IPR004881">
    <property type="entry name" value="Ribosome_biogen_GTPase_RsgA"/>
</dbReference>
<dbReference type="InterPro" id="IPR030378">
    <property type="entry name" value="G_CP_dom"/>
</dbReference>
<dbReference type="HAMAP" id="MF_01820">
    <property type="entry name" value="GTPase_RsgA"/>
    <property type="match status" value="1"/>
</dbReference>
<dbReference type="PROSITE" id="PS51721">
    <property type="entry name" value="G_CP"/>
    <property type="match status" value="1"/>
</dbReference>
<dbReference type="GO" id="GO:0019843">
    <property type="term" value="F:rRNA binding"/>
    <property type="evidence" value="ECO:0007669"/>
    <property type="project" value="UniProtKB-KW"/>
</dbReference>
<dbReference type="InterPro" id="IPR010914">
    <property type="entry name" value="RsgA_GTPase_dom"/>
</dbReference>
<feature type="domain" description="EngC GTPase" evidence="12">
    <location>
        <begin position="141"/>
        <end position="289"/>
    </location>
</feature>
<comment type="subcellular location">
    <subcellularLocation>
        <location evidence="10">Cytoplasm</location>
    </subcellularLocation>
</comment>
<dbReference type="EC" id="3.6.1.-" evidence="10"/>
<keyword evidence="3 10" id="KW-0479">Metal-binding</keyword>
<dbReference type="InterPro" id="IPR027417">
    <property type="entry name" value="P-loop_NTPase"/>
</dbReference>
<dbReference type="NCBIfam" id="TIGR00157">
    <property type="entry name" value="ribosome small subunit-dependent GTPase A"/>
    <property type="match status" value="1"/>
</dbReference>
<evidence type="ECO:0000256" key="3">
    <source>
        <dbReference type="ARBA" id="ARBA00022723"/>
    </source>
</evidence>
<evidence type="ECO:0000256" key="2">
    <source>
        <dbReference type="ARBA" id="ARBA00022517"/>
    </source>
</evidence>
<evidence type="ECO:0000259" key="13">
    <source>
        <dbReference type="PROSITE" id="PS51721"/>
    </source>
</evidence>
<comment type="subunit">
    <text evidence="10">Monomer. Associates with 30S ribosomal subunit, binds 16S rRNA.</text>
</comment>
<keyword evidence="4 10" id="KW-0699">rRNA-binding</keyword>
<keyword evidence="5 10" id="KW-0547">Nucleotide-binding</keyword>
<proteinExistence type="inferred from homology"/>
<comment type="function">
    <text evidence="10">One of several proteins that assist in the late maturation steps of the functional core of the 30S ribosomal subunit. Helps release RbfA from mature subunits. May play a role in the assembly of ribosomal proteins into the subunit. Circularly permuted GTPase that catalyzes slow GTP hydrolysis, GTPase activity is stimulated by the 30S ribosomal subunit.</text>
</comment>
<dbReference type="GO" id="GO:0005737">
    <property type="term" value="C:cytoplasm"/>
    <property type="evidence" value="ECO:0007669"/>
    <property type="project" value="UniProtKB-SubCell"/>
</dbReference>
<comment type="similarity">
    <text evidence="10">Belongs to the TRAFAC class YlqF/YawG GTPase family. RsgA subfamily.</text>
</comment>
<evidence type="ECO:0000256" key="10">
    <source>
        <dbReference type="HAMAP-Rule" id="MF_01820"/>
    </source>
</evidence>
<evidence type="ECO:0000256" key="4">
    <source>
        <dbReference type="ARBA" id="ARBA00022730"/>
    </source>
</evidence>
<evidence type="ECO:0000256" key="1">
    <source>
        <dbReference type="ARBA" id="ARBA00022490"/>
    </source>
</evidence>
<gene>
    <name evidence="10" type="primary">rsgA</name>
    <name evidence="14" type="ORF">EC912_10725</name>
</gene>
<dbReference type="PROSITE" id="PS50936">
    <property type="entry name" value="ENGC_GTPASE"/>
    <property type="match status" value="1"/>
</dbReference>
<dbReference type="CDD" id="cd01854">
    <property type="entry name" value="YjeQ_EngC"/>
    <property type="match status" value="1"/>
</dbReference>
<dbReference type="PANTHER" id="PTHR32120">
    <property type="entry name" value="SMALL RIBOSOMAL SUBUNIT BIOGENESIS GTPASE RSGA"/>
    <property type="match status" value="1"/>
</dbReference>
<keyword evidence="1 10" id="KW-0963">Cytoplasm</keyword>
<evidence type="ECO:0000313" key="14">
    <source>
        <dbReference type="EMBL" id="TCV92319.1"/>
    </source>
</evidence>
<accession>A0A4V2W3K5</accession>
<evidence type="ECO:0000256" key="11">
    <source>
        <dbReference type="SAM" id="MobiDB-lite"/>
    </source>
</evidence>
<feature type="binding site" evidence="10">
    <location>
        <position position="312"/>
    </location>
    <ligand>
        <name>Zn(2+)</name>
        <dbReference type="ChEBI" id="CHEBI:29105"/>
    </ligand>
</feature>
<name>A0A4V2W3K5_9GAMM</name>
<feature type="binding site" evidence="10">
    <location>
        <position position="319"/>
    </location>
    <ligand>
        <name>Zn(2+)</name>
        <dbReference type="ChEBI" id="CHEBI:29105"/>
    </ligand>
</feature>
<reference evidence="14 15" key="1">
    <citation type="submission" date="2019-03" db="EMBL/GenBank/DDBJ databases">
        <title>Above-ground endophytic microbial communities from plants in different locations in the United States.</title>
        <authorList>
            <person name="Frank C."/>
        </authorList>
    </citation>
    <scope>NUCLEOTIDE SEQUENCE [LARGE SCALE GENOMIC DNA]</scope>
    <source>
        <strain evidence="14 15">LP_13_YM</strain>
    </source>
</reference>
<dbReference type="Pfam" id="PF03193">
    <property type="entry name" value="RsgA_GTPase"/>
    <property type="match status" value="1"/>
</dbReference>
<sequence>MPAGPSRGFPTDPSSVVSAPRGEIGAEPGIIAGMTDVPDIARLRQIGWREPSLPDDSRRLARVVAQHRAGYELDDGVGTFNAQPAGQFLKRGLDPSVRPAVGDFVFLDHASHPVIEAVLPRRTVLSRAAAGERYERQVIATNIDYVMVLMGLDGDFNPTRIERYLALIEGSGARAVVLLSKADMADDIPGAIAAVRDRVAVETAVHAINTKDPSTVSLLAEYLGPGSSAVLVGSSGAGKSTLTNTLLGEERMATKAVRSHDSRGRHTTTHRALLKLPTGGCLIDTPGMRELKLTGEENLDLFADIEALAAQCRFADCGHSNEPGCAIQAALESGELSSQRWRSFLKLHDEREEQAATLEARIKRKAASKPPVKSHKKFRGRDEY</sequence>
<comment type="caution">
    <text evidence="14">The sequence shown here is derived from an EMBL/GenBank/DDBJ whole genome shotgun (WGS) entry which is preliminary data.</text>
</comment>